<dbReference type="GO" id="GO:0015628">
    <property type="term" value="P:protein secretion by the type II secretion system"/>
    <property type="evidence" value="ECO:0007669"/>
    <property type="project" value="TreeGrafter"/>
</dbReference>
<dbReference type="AlphaFoldDB" id="A0A7W9SRH5"/>
<dbReference type="GO" id="GO:0015627">
    <property type="term" value="C:type II protein secretion system complex"/>
    <property type="evidence" value="ECO:0007669"/>
    <property type="project" value="TreeGrafter"/>
</dbReference>
<organism evidence="4 5">
    <name type="scientific">Armatimonas rosea</name>
    <dbReference type="NCBI Taxonomy" id="685828"/>
    <lineage>
        <taxon>Bacteria</taxon>
        <taxon>Bacillati</taxon>
        <taxon>Armatimonadota</taxon>
        <taxon>Armatimonadia</taxon>
        <taxon>Armatimonadales</taxon>
        <taxon>Armatimonadaceae</taxon>
        <taxon>Armatimonas</taxon>
    </lineage>
</organism>
<feature type="domain" description="Helix-hairpin-helix DNA-binding motif class 1" evidence="3">
    <location>
        <begin position="111"/>
        <end position="130"/>
    </location>
</feature>
<dbReference type="Pfam" id="PF12836">
    <property type="entry name" value="HHH_3"/>
    <property type="match status" value="1"/>
</dbReference>
<evidence type="ECO:0000259" key="3">
    <source>
        <dbReference type="SMART" id="SM00278"/>
    </source>
</evidence>
<feature type="signal peptide" evidence="2">
    <location>
        <begin position="1"/>
        <end position="23"/>
    </location>
</feature>
<evidence type="ECO:0000256" key="1">
    <source>
        <dbReference type="SAM" id="MobiDB-lite"/>
    </source>
</evidence>
<dbReference type="InterPro" id="IPR010994">
    <property type="entry name" value="RuvA_2-like"/>
</dbReference>
<feature type="domain" description="Helix-hairpin-helix DNA-binding motif class 1" evidence="3">
    <location>
        <begin position="81"/>
        <end position="100"/>
    </location>
</feature>
<evidence type="ECO:0000313" key="4">
    <source>
        <dbReference type="EMBL" id="MBB6050918.1"/>
    </source>
</evidence>
<reference evidence="4 5" key="1">
    <citation type="submission" date="2020-08" db="EMBL/GenBank/DDBJ databases">
        <title>Genomic Encyclopedia of Type Strains, Phase IV (KMG-IV): sequencing the most valuable type-strain genomes for metagenomic binning, comparative biology and taxonomic classification.</title>
        <authorList>
            <person name="Goeker M."/>
        </authorList>
    </citation>
    <scope>NUCLEOTIDE SEQUENCE [LARGE SCALE GENOMIC DNA]</scope>
    <source>
        <strain evidence="4 5">DSM 23562</strain>
    </source>
</reference>
<feature type="compositionally biased region" description="Basic and acidic residues" evidence="1">
    <location>
        <begin position="40"/>
        <end position="67"/>
    </location>
</feature>
<accession>A0A7W9SRH5</accession>
<dbReference type="InterPro" id="IPR051675">
    <property type="entry name" value="Endo/Exo/Phosphatase_dom_1"/>
</dbReference>
<dbReference type="GO" id="GO:0003677">
    <property type="term" value="F:DNA binding"/>
    <property type="evidence" value="ECO:0007669"/>
    <property type="project" value="InterPro"/>
</dbReference>
<dbReference type="SUPFAM" id="SSF47781">
    <property type="entry name" value="RuvA domain 2-like"/>
    <property type="match status" value="1"/>
</dbReference>
<dbReference type="Proteomes" id="UP000520814">
    <property type="component" value="Unassembled WGS sequence"/>
</dbReference>
<feature type="chain" id="PRO_5030915902" evidence="2">
    <location>
        <begin position="24"/>
        <end position="134"/>
    </location>
</feature>
<dbReference type="InterPro" id="IPR004509">
    <property type="entry name" value="Competence_ComEA_HhH"/>
</dbReference>
<dbReference type="PANTHER" id="PTHR21180:SF32">
    <property type="entry name" value="ENDONUCLEASE_EXONUCLEASE_PHOSPHATASE FAMILY DOMAIN-CONTAINING PROTEIN 1"/>
    <property type="match status" value="1"/>
</dbReference>
<feature type="region of interest" description="Disordered" evidence="1">
    <location>
        <begin position="25"/>
        <end position="67"/>
    </location>
</feature>
<name>A0A7W9SRH5_ARMRO</name>
<dbReference type="EMBL" id="JACHGW010000002">
    <property type="protein sequence ID" value="MBB6050918.1"/>
    <property type="molecule type" value="Genomic_DNA"/>
</dbReference>
<dbReference type="NCBIfam" id="TIGR00426">
    <property type="entry name" value="competence protein ComEA helix-hairpin-helix repeat region"/>
    <property type="match status" value="1"/>
</dbReference>
<proteinExistence type="predicted"/>
<evidence type="ECO:0000256" key="2">
    <source>
        <dbReference type="SAM" id="SignalP"/>
    </source>
</evidence>
<sequence length="134" mass="14281">MSTKNIVCALALLSLTVCGFAQEKTPASQMPAKLVPATVKKSDDAKPAETKKSPSKKSEAKKTEGKKAFEGTVSLNKATAKELESLPGIGPATAARIVEYRTSQGKFTELSQLLEVKGIGEKKLAQLRPHLTLD</sequence>
<dbReference type="RefSeq" id="WP_184196752.1">
    <property type="nucleotide sequence ID" value="NZ_JACHGW010000002.1"/>
</dbReference>
<keyword evidence="2" id="KW-0732">Signal</keyword>
<gene>
    <name evidence="4" type="ORF">HNQ39_002709</name>
</gene>
<keyword evidence="5" id="KW-1185">Reference proteome</keyword>
<comment type="caution">
    <text evidence="4">The sequence shown here is derived from an EMBL/GenBank/DDBJ whole genome shotgun (WGS) entry which is preliminary data.</text>
</comment>
<dbReference type="GO" id="GO:0006281">
    <property type="term" value="P:DNA repair"/>
    <property type="evidence" value="ECO:0007669"/>
    <property type="project" value="InterPro"/>
</dbReference>
<evidence type="ECO:0000313" key="5">
    <source>
        <dbReference type="Proteomes" id="UP000520814"/>
    </source>
</evidence>
<dbReference type="PANTHER" id="PTHR21180">
    <property type="entry name" value="ENDONUCLEASE/EXONUCLEASE/PHOSPHATASE FAMILY DOMAIN-CONTAINING PROTEIN 1"/>
    <property type="match status" value="1"/>
</dbReference>
<dbReference type="SMART" id="SM00278">
    <property type="entry name" value="HhH1"/>
    <property type="match status" value="2"/>
</dbReference>
<protein>
    <submittedName>
        <fullName evidence="4">ComEA protein</fullName>
    </submittedName>
</protein>
<dbReference type="InterPro" id="IPR003583">
    <property type="entry name" value="Hlx-hairpin-Hlx_DNA-bd_motif"/>
</dbReference>
<dbReference type="Gene3D" id="1.10.150.320">
    <property type="entry name" value="Photosystem II 12 kDa extrinsic protein"/>
    <property type="match status" value="1"/>
</dbReference>